<proteinExistence type="predicted"/>
<protein>
    <submittedName>
        <fullName evidence="2">Hemin receptor</fullName>
    </submittedName>
</protein>
<evidence type="ECO:0000313" key="2">
    <source>
        <dbReference type="EMBL" id="GAA4455709.1"/>
    </source>
</evidence>
<reference evidence="3" key="1">
    <citation type="journal article" date="2019" name="Int. J. Syst. Evol. Microbiol.">
        <title>The Global Catalogue of Microorganisms (GCM) 10K type strain sequencing project: providing services to taxonomists for standard genome sequencing and annotation.</title>
        <authorList>
            <consortium name="The Broad Institute Genomics Platform"/>
            <consortium name="The Broad Institute Genome Sequencing Center for Infectious Disease"/>
            <person name="Wu L."/>
            <person name="Ma J."/>
        </authorList>
    </citation>
    <scope>NUCLEOTIDE SEQUENCE [LARGE SCALE GENOMIC DNA]</scope>
    <source>
        <strain evidence="3">JCM 31921</strain>
    </source>
</reference>
<evidence type="ECO:0000313" key="3">
    <source>
        <dbReference type="Proteomes" id="UP001501410"/>
    </source>
</evidence>
<dbReference type="Proteomes" id="UP001501410">
    <property type="component" value="Unassembled WGS sequence"/>
</dbReference>
<evidence type="ECO:0000256" key="1">
    <source>
        <dbReference type="SAM" id="SignalP"/>
    </source>
</evidence>
<comment type="caution">
    <text evidence="2">The sequence shown here is derived from an EMBL/GenBank/DDBJ whole genome shotgun (WGS) entry which is preliminary data.</text>
</comment>
<keyword evidence="2" id="KW-0675">Receptor</keyword>
<dbReference type="RefSeq" id="WP_344826217.1">
    <property type="nucleotide sequence ID" value="NZ_BAABEZ010000022.1"/>
</dbReference>
<name>A0ABP8MT86_9BACT</name>
<dbReference type="SUPFAM" id="SSF56935">
    <property type="entry name" value="Porins"/>
    <property type="match status" value="1"/>
</dbReference>
<keyword evidence="1" id="KW-0732">Signal</keyword>
<feature type="chain" id="PRO_5045038769" evidence="1">
    <location>
        <begin position="25"/>
        <end position="492"/>
    </location>
</feature>
<accession>A0ABP8MT86</accession>
<organism evidence="2 3">
    <name type="scientific">Rurimicrobium arvi</name>
    <dbReference type="NCBI Taxonomy" id="2049916"/>
    <lineage>
        <taxon>Bacteria</taxon>
        <taxon>Pseudomonadati</taxon>
        <taxon>Bacteroidota</taxon>
        <taxon>Chitinophagia</taxon>
        <taxon>Chitinophagales</taxon>
        <taxon>Chitinophagaceae</taxon>
        <taxon>Rurimicrobium</taxon>
    </lineage>
</organism>
<sequence length="492" mass="54549">MKLRAFSGIGMMTAALALSQSSYAQDVLNLGKYGQYNSFGTARSMGFGNTLGSVGGDFSSLSVNPAGIGIYRSSEVMFTPGLRFSSNNSIWQGKSSDDNNVRFGFNNMGAVFTDAASSKNYDRADWKSTSFGFGLNRVADFNRTYNYNGTSYNGSASQYFEADALSHPDDVGPNQGAGTPAYLGYQSYLLSGNLLSLVPYTSGINQQRTVQEKGGITEMAISAGGNYRDKLLIGGTLGIDFLNHKSYSTMYEETINAATSDSFDHFSYNESVRTNGTGVNLKLGMIYKFNNYFRAGLAVHTPTLYTLKETSDNDISVTSNVFGTNGISSPQNQFEYTYVSPMKVIASATGILGKYGFLSMDYEYVTYNTMRYHFENFPTEQQQYNSYIKSLYTGASNLRAGLELRFDQFMVRGGYGFYGSPFKQKLYMSDRNDFSFGIGYRFEQSFIDFAITKSYYKTYEQPYVLANGYNQPQVAEIRNSPTYGVITVGWKL</sequence>
<dbReference type="EMBL" id="BAABEZ010000022">
    <property type="protein sequence ID" value="GAA4455709.1"/>
    <property type="molecule type" value="Genomic_DNA"/>
</dbReference>
<dbReference type="Gene3D" id="2.40.160.60">
    <property type="entry name" value="Outer membrane protein transport protein (OMPP1/FadL/TodX)"/>
    <property type="match status" value="1"/>
</dbReference>
<keyword evidence="3" id="KW-1185">Reference proteome</keyword>
<gene>
    <name evidence="2" type="ORF">GCM10023092_19830</name>
</gene>
<feature type="signal peptide" evidence="1">
    <location>
        <begin position="1"/>
        <end position="24"/>
    </location>
</feature>